<keyword evidence="8" id="KW-1185">Reference proteome</keyword>
<dbReference type="SUPFAM" id="SSF53850">
    <property type="entry name" value="Periplasmic binding protein-like II"/>
    <property type="match status" value="1"/>
</dbReference>
<dbReference type="InterPro" id="IPR036390">
    <property type="entry name" value="WH_DNA-bd_sf"/>
</dbReference>
<dbReference type="RefSeq" id="WP_306884857.1">
    <property type="nucleotide sequence ID" value="NZ_JAUSUL010000001.1"/>
</dbReference>
<dbReference type="EMBL" id="JAUSUL010000001">
    <property type="protein sequence ID" value="MDQ0315063.1"/>
    <property type="molecule type" value="Genomic_DNA"/>
</dbReference>
<dbReference type="Pfam" id="PF00126">
    <property type="entry name" value="HTH_1"/>
    <property type="match status" value="1"/>
</dbReference>
<dbReference type="CDD" id="cd08417">
    <property type="entry name" value="PBP2_Nitroaromatics_like"/>
    <property type="match status" value="1"/>
</dbReference>
<dbReference type="SUPFAM" id="SSF46785">
    <property type="entry name" value="Winged helix' DNA-binding domain"/>
    <property type="match status" value="1"/>
</dbReference>
<evidence type="ECO:0000256" key="1">
    <source>
        <dbReference type="ARBA" id="ARBA00009437"/>
    </source>
</evidence>
<evidence type="ECO:0000256" key="3">
    <source>
        <dbReference type="ARBA" id="ARBA00023015"/>
    </source>
</evidence>
<dbReference type="PROSITE" id="PS50931">
    <property type="entry name" value="HTH_LYSR"/>
    <property type="match status" value="1"/>
</dbReference>
<dbReference type="PANTHER" id="PTHR30118">
    <property type="entry name" value="HTH-TYPE TRANSCRIPTIONAL REGULATOR LEUO-RELATED"/>
    <property type="match status" value="1"/>
</dbReference>
<reference evidence="7" key="1">
    <citation type="submission" date="2023-07" db="EMBL/GenBank/DDBJ databases">
        <title>Genomic Encyclopedia of Type Strains, Phase IV (KMG-IV): sequencing the most valuable type-strain genomes for metagenomic binning, comparative biology and taxonomic classification.</title>
        <authorList>
            <person name="Goeker M."/>
        </authorList>
    </citation>
    <scope>NUCLEOTIDE SEQUENCE</scope>
    <source>
        <strain evidence="7">DSM 21202</strain>
    </source>
</reference>
<organism evidence="7 8">
    <name type="scientific">Amorphus orientalis</name>
    <dbReference type="NCBI Taxonomy" id="649198"/>
    <lineage>
        <taxon>Bacteria</taxon>
        <taxon>Pseudomonadati</taxon>
        <taxon>Pseudomonadota</taxon>
        <taxon>Alphaproteobacteria</taxon>
        <taxon>Hyphomicrobiales</taxon>
        <taxon>Amorphaceae</taxon>
        <taxon>Amorphus</taxon>
    </lineage>
</organism>
<keyword evidence="4 7" id="KW-0238">DNA-binding</keyword>
<dbReference type="Gene3D" id="1.10.10.10">
    <property type="entry name" value="Winged helix-like DNA-binding domain superfamily/Winged helix DNA-binding domain"/>
    <property type="match status" value="1"/>
</dbReference>
<accession>A0AAE3VNB1</accession>
<dbReference type="Gene3D" id="3.40.190.10">
    <property type="entry name" value="Periplasmic binding protein-like II"/>
    <property type="match status" value="2"/>
</dbReference>
<comment type="caution">
    <text evidence="7">The sequence shown here is derived from an EMBL/GenBank/DDBJ whole genome shotgun (WGS) entry which is preliminary data.</text>
</comment>
<dbReference type="InterPro" id="IPR036388">
    <property type="entry name" value="WH-like_DNA-bd_sf"/>
</dbReference>
<dbReference type="InterPro" id="IPR005119">
    <property type="entry name" value="LysR_subst-bd"/>
</dbReference>
<name>A0AAE3VNB1_9HYPH</name>
<evidence type="ECO:0000259" key="6">
    <source>
        <dbReference type="PROSITE" id="PS50931"/>
    </source>
</evidence>
<dbReference type="InterPro" id="IPR000847">
    <property type="entry name" value="LysR_HTH_N"/>
</dbReference>
<keyword evidence="2" id="KW-0536">Nodulation</keyword>
<keyword evidence="3" id="KW-0805">Transcription regulation</keyword>
<sequence>MITLMNISSFDLNLLKVFDALMRERSATRAGRLVGMSQPAVSNALHRMRNILGDELFVRRGSEMVPTPRAEAMSVQVSEALARIDQAIAGDATFDPHSAERLFTLYGADFFSSLLMPPLMRRVSAAAPNIALRFLESATGEVERLLRDNVIDLALERELPVPDWISRQPILISRFVVLAARGNRHLEEAGVRPGEPIPLGLFCALPQALRSVDGSMIGMVDDALARLGRTRRVMLALPHFHSVAVAVAESELIAALPNQTAEVAAGTLAVDTYLPPIEIRPQNLHMYWHRRDDHSPAHCWLRMRILDAVDTLRSDGPIEGQCPPAPAGTGAGLRIRGVARISTKKSSVIA</sequence>
<proteinExistence type="inferred from homology"/>
<dbReference type="Proteomes" id="UP001229244">
    <property type="component" value="Unassembled WGS sequence"/>
</dbReference>
<evidence type="ECO:0000313" key="8">
    <source>
        <dbReference type="Proteomes" id="UP001229244"/>
    </source>
</evidence>
<evidence type="ECO:0000256" key="4">
    <source>
        <dbReference type="ARBA" id="ARBA00023125"/>
    </source>
</evidence>
<gene>
    <name evidence="7" type="ORF">J2S73_001500</name>
</gene>
<evidence type="ECO:0000256" key="5">
    <source>
        <dbReference type="ARBA" id="ARBA00023163"/>
    </source>
</evidence>
<dbReference type="InterPro" id="IPR050389">
    <property type="entry name" value="LysR-type_TF"/>
</dbReference>
<dbReference type="GO" id="GO:0003700">
    <property type="term" value="F:DNA-binding transcription factor activity"/>
    <property type="evidence" value="ECO:0007669"/>
    <property type="project" value="InterPro"/>
</dbReference>
<evidence type="ECO:0000313" key="7">
    <source>
        <dbReference type="EMBL" id="MDQ0315063.1"/>
    </source>
</evidence>
<evidence type="ECO:0000256" key="2">
    <source>
        <dbReference type="ARBA" id="ARBA00022458"/>
    </source>
</evidence>
<dbReference type="GO" id="GO:0003677">
    <property type="term" value="F:DNA binding"/>
    <property type="evidence" value="ECO:0007669"/>
    <property type="project" value="UniProtKB-KW"/>
</dbReference>
<dbReference type="InterPro" id="IPR037402">
    <property type="entry name" value="YidZ_PBP2"/>
</dbReference>
<comment type="similarity">
    <text evidence="1">Belongs to the LysR transcriptional regulatory family.</text>
</comment>
<dbReference type="AlphaFoldDB" id="A0AAE3VNB1"/>
<keyword evidence="5" id="KW-0804">Transcription</keyword>
<feature type="domain" description="HTH lysR-type" evidence="6">
    <location>
        <begin position="10"/>
        <end position="67"/>
    </location>
</feature>
<dbReference type="PANTHER" id="PTHR30118:SF15">
    <property type="entry name" value="TRANSCRIPTIONAL REGULATORY PROTEIN"/>
    <property type="match status" value="1"/>
</dbReference>
<protein>
    <submittedName>
        <fullName evidence="7">DNA-binding transcriptional LysR family regulator</fullName>
    </submittedName>
</protein>
<dbReference type="PRINTS" id="PR00039">
    <property type="entry name" value="HTHLYSR"/>
</dbReference>
<dbReference type="Pfam" id="PF03466">
    <property type="entry name" value="LysR_substrate"/>
    <property type="match status" value="1"/>
</dbReference>